<evidence type="ECO:0000313" key="2">
    <source>
        <dbReference type="EMBL" id="GBN81137.1"/>
    </source>
</evidence>
<protein>
    <submittedName>
        <fullName evidence="2">Uncharacterized protein</fullName>
    </submittedName>
</protein>
<dbReference type="EMBL" id="BGPR01019160">
    <property type="protein sequence ID" value="GBN81137.1"/>
    <property type="molecule type" value="Genomic_DNA"/>
</dbReference>
<dbReference type="Proteomes" id="UP000499080">
    <property type="component" value="Unassembled WGS sequence"/>
</dbReference>
<evidence type="ECO:0000313" key="3">
    <source>
        <dbReference type="Proteomes" id="UP000499080"/>
    </source>
</evidence>
<sequence length="111" mass="12605">MYITYLLLQINVFGGQVQLNLAEWQPLLSGHPSQRPLFFGSEFLAHSHKVKITSINGHSNPLSGSFSAFTTILLHGLRTDDEDNSKRRKPSPNFYTTPARRDSTRDIFNFP</sequence>
<proteinExistence type="predicted"/>
<evidence type="ECO:0000256" key="1">
    <source>
        <dbReference type="SAM" id="MobiDB-lite"/>
    </source>
</evidence>
<comment type="caution">
    <text evidence="2">The sequence shown here is derived from an EMBL/GenBank/DDBJ whole genome shotgun (WGS) entry which is preliminary data.</text>
</comment>
<keyword evidence="3" id="KW-1185">Reference proteome</keyword>
<reference evidence="2 3" key="1">
    <citation type="journal article" date="2019" name="Sci. Rep.">
        <title>Orb-weaving spider Araneus ventricosus genome elucidates the spidroin gene catalogue.</title>
        <authorList>
            <person name="Kono N."/>
            <person name="Nakamura H."/>
            <person name="Ohtoshi R."/>
            <person name="Moran D.A.P."/>
            <person name="Shinohara A."/>
            <person name="Yoshida Y."/>
            <person name="Fujiwara M."/>
            <person name="Mori M."/>
            <person name="Tomita M."/>
            <person name="Arakawa K."/>
        </authorList>
    </citation>
    <scope>NUCLEOTIDE SEQUENCE [LARGE SCALE GENOMIC DNA]</scope>
</reference>
<accession>A0A4Y2RZF5</accession>
<gene>
    <name evidence="2" type="ORF">AVEN_199722_1</name>
</gene>
<feature type="region of interest" description="Disordered" evidence="1">
    <location>
        <begin position="79"/>
        <end position="111"/>
    </location>
</feature>
<organism evidence="2 3">
    <name type="scientific">Araneus ventricosus</name>
    <name type="common">Orbweaver spider</name>
    <name type="synonym">Epeira ventricosa</name>
    <dbReference type="NCBI Taxonomy" id="182803"/>
    <lineage>
        <taxon>Eukaryota</taxon>
        <taxon>Metazoa</taxon>
        <taxon>Ecdysozoa</taxon>
        <taxon>Arthropoda</taxon>
        <taxon>Chelicerata</taxon>
        <taxon>Arachnida</taxon>
        <taxon>Araneae</taxon>
        <taxon>Araneomorphae</taxon>
        <taxon>Entelegynae</taxon>
        <taxon>Araneoidea</taxon>
        <taxon>Araneidae</taxon>
        <taxon>Araneus</taxon>
    </lineage>
</organism>
<name>A0A4Y2RZF5_ARAVE</name>
<dbReference type="AlphaFoldDB" id="A0A4Y2RZF5"/>